<dbReference type="AlphaFoldDB" id="A0A8A3P1I3"/>
<feature type="compositionally biased region" description="Low complexity" evidence="1">
    <location>
        <begin position="66"/>
        <end position="84"/>
    </location>
</feature>
<organism evidence="2 3">
    <name type="scientific">Monilinia vaccinii-corymbosi</name>
    <dbReference type="NCBI Taxonomy" id="61207"/>
    <lineage>
        <taxon>Eukaryota</taxon>
        <taxon>Fungi</taxon>
        <taxon>Dikarya</taxon>
        <taxon>Ascomycota</taxon>
        <taxon>Pezizomycotina</taxon>
        <taxon>Leotiomycetes</taxon>
        <taxon>Helotiales</taxon>
        <taxon>Sclerotiniaceae</taxon>
        <taxon>Monilinia</taxon>
    </lineage>
</organism>
<reference evidence="2" key="1">
    <citation type="submission" date="2020-10" db="EMBL/GenBank/DDBJ databases">
        <title>Genome Sequence of Monilinia vaccinii-corymbosi Sheds Light on Mummy Berry Disease Infection of Blueberry and Mating Type.</title>
        <authorList>
            <person name="Yow A.G."/>
            <person name="Zhang Y."/>
            <person name="Bansal K."/>
            <person name="Eacker S.M."/>
            <person name="Sullivan S."/>
            <person name="Liachko I."/>
            <person name="Cubeta M.A."/>
            <person name="Rollins J.A."/>
            <person name="Ashrafi H."/>
        </authorList>
    </citation>
    <scope>NUCLEOTIDE SEQUENCE</scope>
    <source>
        <strain evidence="2">RL-1</strain>
    </source>
</reference>
<dbReference type="OrthoDB" id="6512771at2759"/>
<gene>
    <name evidence="2" type="ORF">DSL72_004832</name>
</gene>
<dbReference type="Proteomes" id="UP000672032">
    <property type="component" value="Chromosome 1"/>
</dbReference>
<keyword evidence="3" id="KW-1185">Reference proteome</keyword>
<proteinExistence type="predicted"/>
<feature type="compositionally biased region" description="Low complexity" evidence="1">
    <location>
        <begin position="28"/>
        <end position="50"/>
    </location>
</feature>
<protein>
    <submittedName>
        <fullName evidence="2">Uncharacterized protein</fullName>
    </submittedName>
</protein>
<feature type="compositionally biased region" description="Basic residues" evidence="1">
    <location>
        <begin position="16"/>
        <end position="27"/>
    </location>
</feature>
<evidence type="ECO:0000313" key="2">
    <source>
        <dbReference type="EMBL" id="QSZ30310.1"/>
    </source>
</evidence>
<evidence type="ECO:0000313" key="3">
    <source>
        <dbReference type="Proteomes" id="UP000672032"/>
    </source>
</evidence>
<name>A0A8A3P1I3_9HELO</name>
<evidence type="ECO:0000256" key="1">
    <source>
        <dbReference type="SAM" id="MobiDB-lite"/>
    </source>
</evidence>
<feature type="region of interest" description="Disordered" evidence="1">
    <location>
        <begin position="1"/>
        <end position="175"/>
    </location>
</feature>
<accession>A0A8A3P1I3</accession>
<sequence length="307" mass="33098">MATVGLPLDSASNRPPRPRTRRPRRGGSRNAGPASADANTNTNVTPTAAAQVSEASLSLRPASVAPLPGTGSSNPSNPPNANGNNRGGHGRRGDGRSGGFGRGGRRGGPRGQTMANGRVFGGQLTGPASHAGSLPGDAPSFVPGQHIATQPGSSRVPRVRRMSKSQAPDLATRTHEDITNGQYELVGRFYIYHVLKSGRRTRYLRINSEQLKMENCHHRDNGDVPVAICPKKIYQYRTLVGVQRKLNHVQKLDCPRILVVRLVQRNALETVRIHVILSAMLDLAHPALIWGLHFLASAARRLFQEDA</sequence>
<dbReference type="EMBL" id="CP063405">
    <property type="protein sequence ID" value="QSZ30310.1"/>
    <property type="molecule type" value="Genomic_DNA"/>
</dbReference>